<dbReference type="Proteomes" id="UP001519288">
    <property type="component" value="Unassembled WGS sequence"/>
</dbReference>
<evidence type="ECO:0000313" key="11">
    <source>
        <dbReference type="Proteomes" id="UP001519288"/>
    </source>
</evidence>
<feature type="domain" description="POTRA" evidence="9">
    <location>
        <begin position="44"/>
        <end position="112"/>
    </location>
</feature>
<evidence type="ECO:0000256" key="1">
    <source>
        <dbReference type="ARBA" id="ARBA00004370"/>
    </source>
</evidence>
<dbReference type="Gene3D" id="3.10.20.310">
    <property type="entry name" value="membrane protein fhac"/>
    <property type="match status" value="1"/>
</dbReference>
<evidence type="ECO:0000256" key="2">
    <source>
        <dbReference type="ARBA" id="ARBA00022475"/>
    </source>
</evidence>
<accession>A0ABS4JE47</accession>
<keyword evidence="4 8" id="KW-0812">Transmembrane</keyword>
<dbReference type="GO" id="GO:0051301">
    <property type="term" value="P:cell division"/>
    <property type="evidence" value="ECO:0007669"/>
    <property type="project" value="UniProtKB-KW"/>
</dbReference>
<dbReference type="PANTHER" id="PTHR37820">
    <property type="entry name" value="CELL DIVISION PROTEIN DIVIB"/>
    <property type="match status" value="1"/>
</dbReference>
<comment type="subcellular location">
    <subcellularLocation>
        <location evidence="8">Cell membrane</location>
        <topology evidence="8">Single-pass type II membrane protein</topology>
    </subcellularLocation>
    <subcellularLocation>
        <location evidence="1">Membrane</location>
    </subcellularLocation>
    <text evidence="8">Localizes to the division septum.</text>
</comment>
<evidence type="ECO:0000256" key="4">
    <source>
        <dbReference type="ARBA" id="ARBA00022692"/>
    </source>
</evidence>
<gene>
    <name evidence="8" type="primary">divIB</name>
    <name evidence="10" type="ORF">J2Z69_000245</name>
</gene>
<dbReference type="PANTHER" id="PTHR37820:SF1">
    <property type="entry name" value="CELL DIVISION PROTEIN FTSQ"/>
    <property type="match status" value="1"/>
</dbReference>
<comment type="caution">
    <text evidence="10">The sequence shown here is derived from an EMBL/GenBank/DDBJ whole genome shotgun (WGS) entry which is preliminary data.</text>
</comment>
<dbReference type="InterPro" id="IPR050487">
    <property type="entry name" value="FtsQ_DivIB"/>
</dbReference>
<keyword evidence="3 8" id="KW-0132">Cell division</keyword>
<dbReference type="InterPro" id="IPR034746">
    <property type="entry name" value="POTRA"/>
</dbReference>
<comment type="function">
    <text evidence="8">Cell division protein that may be involved in stabilizing or promoting the assembly of the division complex.</text>
</comment>
<evidence type="ECO:0000256" key="6">
    <source>
        <dbReference type="ARBA" id="ARBA00023136"/>
    </source>
</evidence>
<evidence type="ECO:0000256" key="8">
    <source>
        <dbReference type="HAMAP-Rule" id="MF_00912"/>
    </source>
</evidence>
<dbReference type="PROSITE" id="PS51779">
    <property type="entry name" value="POTRA"/>
    <property type="match status" value="1"/>
</dbReference>
<evidence type="ECO:0000259" key="9">
    <source>
        <dbReference type="PROSITE" id="PS51779"/>
    </source>
</evidence>
<dbReference type="InterPro" id="IPR026580">
    <property type="entry name" value="DivIB"/>
</dbReference>
<name>A0ABS4JE47_9BACL</name>
<reference evidence="10 11" key="1">
    <citation type="submission" date="2021-03" db="EMBL/GenBank/DDBJ databases">
        <title>Genomic Encyclopedia of Type Strains, Phase IV (KMG-IV): sequencing the most valuable type-strain genomes for metagenomic binning, comparative biology and taxonomic classification.</title>
        <authorList>
            <person name="Goeker M."/>
        </authorList>
    </citation>
    <scope>NUCLEOTIDE SEQUENCE [LARGE SCALE GENOMIC DNA]</scope>
    <source>
        <strain evidence="10 11">DSM 26806</strain>
    </source>
</reference>
<dbReference type="EMBL" id="JAGGLD010000001">
    <property type="protein sequence ID" value="MBP1999226.1"/>
    <property type="molecule type" value="Genomic_DNA"/>
</dbReference>
<evidence type="ECO:0000313" key="10">
    <source>
        <dbReference type="EMBL" id="MBP1999226.1"/>
    </source>
</evidence>
<evidence type="ECO:0000256" key="5">
    <source>
        <dbReference type="ARBA" id="ARBA00022989"/>
    </source>
</evidence>
<dbReference type="HAMAP" id="MF_00912">
    <property type="entry name" value="DivIB"/>
    <property type="match status" value="1"/>
</dbReference>
<feature type="transmembrane region" description="Helical" evidence="8">
    <location>
        <begin position="21"/>
        <end position="39"/>
    </location>
</feature>
<dbReference type="Pfam" id="PF08478">
    <property type="entry name" value="POTRA_1"/>
    <property type="match status" value="1"/>
</dbReference>
<comment type="similarity">
    <text evidence="8">Belongs to the FtsQ/DivIB family. DivIB subfamily.</text>
</comment>
<protein>
    <recommendedName>
        <fullName evidence="8">Cell division protein DivIB</fullName>
    </recommendedName>
</protein>
<organism evidence="10 11">
    <name type="scientific">Paenibacillus shirakamiensis</name>
    <dbReference type="NCBI Taxonomy" id="1265935"/>
    <lineage>
        <taxon>Bacteria</taxon>
        <taxon>Bacillati</taxon>
        <taxon>Bacillota</taxon>
        <taxon>Bacilli</taxon>
        <taxon>Bacillales</taxon>
        <taxon>Paenibacillaceae</taxon>
        <taxon>Paenibacillus</taxon>
    </lineage>
</organism>
<keyword evidence="5 8" id="KW-1133">Transmembrane helix</keyword>
<keyword evidence="2 8" id="KW-1003">Cell membrane</keyword>
<keyword evidence="6 8" id="KW-0472">Membrane</keyword>
<evidence type="ECO:0000256" key="3">
    <source>
        <dbReference type="ARBA" id="ARBA00022618"/>
    </source>
</evidence>
<sequence length="258" mass="28473">MPKSNVPVLKKARPKMRTSRKIIGILFLLFLVLGAILFFRSQMSKISEISFQGSTYTTQEELLHKSGIAVGGSYFSISAETLSTRLKQIPSIDKVKVDKQFPGVIHISIVEYPAVAYSIGKEDINGSLQAFLANGTQVIIANTPSMLEKPILTNWGAKDANLAKLCAVLATIPKELTSDISEIVPSPTLSYPDRIKMYTRSHFEIITAISMLSSKVEYLNSIVESQQPGTLTMLDADSYVPFVPETKQEDPQKETTNQ</sequence>
<evidence type="ECO:0000256" key="7">
    <source>
        <dbReference type="ARBA" id="ARBA00023306"/>
    </source>
</evidence>
<keyword evidence="11" id="KW-1185">Reference proteome</keyword>
<dbReference type="InterPro" id="IPR013685">
    <property type="entry name" value="POTRA_FtsQ_type"/>
</dbReference>
<proteinExistence type="inferred from homology"/>
<keyword evidence="7 8" id="KW-0131">Cell cycle</keyword>
<dbReference type="Gene3D" id="3.40.50.10960">
    <property type="match status" value="1"/>
</dbReference>
<dbReference type="RefSeq" id="WP_209858445.1">
    <property type="nucleotide sequence ID" value="NZ_JAGGLD010000001.1"/>
</dbReference>